<evidence type="ECO:0000313" key="7">
    <source>
        <dbReference type="Proteomes" id="UP000278222"/>
    </source>
</evidence>
<feature type="transmembrane region" description="Helical" evidence="4">
    <location>
        <begin position="299"/>
        <end position="320"/>
    </location>
</feature>
<evidence type="ECO:0000313" key="6">
    <source>
        <dbReference type="EMBL" id="ROP84214.1"/>
    </source>
</evidence>
<dbReference type="InterPro" id="IPR036259">
    <property type="entry name" value="MFS_trans_sf"/>
</dbReference>
<dbReference type="InterPro" id="IPR052952">
    <property type="entry name" value="MFS-Transporter"/>
</dbReference>
<dbReference type="AlphaFoldDB" id="A0A3N1KW93"/>
<proteinExistence type="predicted"/>
<evidence type="ECO:0000259" key="5">
    <source>
        <dbReference type="PROSITE" id="PS50850"/>
    </source>
</evidence>
<dbReference type="Proteomes" id="UP000278222">
    <property type="component" value="Unassembled WGS sequence"/>
</dbReference>
<keyword evidence="3 4" id="KW-0472">Membrane</keyword>
<dbReference type="PANTHER" id="PTHR23527:SF1">
    <property type="entry name" value="BLL3282 PROTEIN"/>
    <property type="match status" value="1"/>
</dbReference>
<evidence type="ECO:0000256" key="4">
    <source>
        <dbReference type="SAM" id="Phobius"/>
    </source>
</evidence>
<comment type="caution">
    <text evidence="6">The sequence shown here is derived from an EMBL/GenBank/DDBJ whole genome shotgun (WGS) entry which is preliminary data.</text>
</comment>
<evidence type="ECO:0000256" key="3">
    <source>
        <dbReference type="ARBA" id="ARBA00023136"/>
    </source>
</evidence>
<keyword evidence="1 4" id="KW-0812">Transmembrane</keyword>
<feature type="transmembrane region" description="Helical" evidence="4">
    <location>
        <begin position="272"/>
        <end position="292"/>
    </location>
</feature>
<feature type="transmembrane region" description="Helical" evidence="4">
    <location>
        <begin position="67"/>
        <end position="89"/>
    </location>
</feature>
<dbReference type="Gene3D" id="1.20.1250.20">
    <property type="entry name" value="MFS general substrate transporter like domains"/>
    <property type="match status" value="2"/>
</dbReference>
<gene>
    <name evidence="6" type="ORF">EDC65_3562</name>
</gene>
<evidence type="ECO:0000256" key="1">
    <source>
        <dbReference type="ARBA" id="ARBA00022692"/>
    </source>
</evidence>
<accession>A0A3N1KW93</accession>
<sequence>MAGRFTLSRQAAPVPVTHPASASLATNPWTVVAATTAVQALASATTLSVPTIAPRLAEMLGVSPALIGYQTTFIYSGAMATSVIGGAFVRRLGAGRASQAALVLAILGALLVIGGQLWTIALGSIVMGLGYGLTNPAASHLLMRFARGPRLNLIFSIKQTGVPWGGMLAGLMLPPVALAFGWRWAVALVAVLALGLLLALALARRQWDDDRDPTHGLRQNPFAAVLLVWRSRPLRYLSFASMALSLTQMCVLAFMTTLLVSEAGFGLVEAGFVVAIMQVAGVLGRVGWGLVADRIGDGFITLMVVTGLAVLACLAASQLTPAWPAWAVYGVGALFGSTAVGWNGVFMAEVARQAPPDRIGVATGGCMMLTFSSIIFGPALFGIVSVAIGSYALTYLVVAGVASLGGLSLVVARRVARAGAAVPRT</sequence>
<protein>
    <submittedName>
        <fullName evidence="6">Sugar phosphate permease</fullName>
    </submittedName>
</protein>
<feature type="transmembrane region" description="Helical" evidence="4">
    <location>
        <begin position="101"/>
        <end position="133"/>
    </location>
</feature>
<dbReference type="PANTHER" id="PTHR23527">
    <property type="entry name" value="BLL3282 PROTEIN"/>
    <property type="match status" value="1"/>
</dbReference>
<name>A0A3N1KW93_9PROT</name>
<feature type="transmembrane region" description="Helical" evidence="4">
    <location>
        <begin position="359"/>
        <end position="386"/>
    </location>
</feature>
<organism evidence="6 7">
    <name type="scientific">Stella humosa</name>
    <dbReference type="NCBI Taxonomy" id="94"/>
    <lineage>
        <taxon>Bacteria</taxon>
        <taxon>Pseudomonadati</taxon>
        <taxon>Pseudomonadota</taxon>
        <taxon>Alphaproteobacteria</taxon>
        <taxon>Rhodospirillales</taxon>
        <taxon>Stellaceae</taxon>
        <taxon>Stella</taxon>
    </lineage>
</organism>
<dbReference type="SUPFAM" id="SSF103473">
    <property type="entry name" value="MFS general substrate transporter"/>
    <property type="match status" value="1"/>
</dbReference>
<feature type="transmembrane region" description="Helical" evidence="4">
    <location>
        <begin position="326"/>
        <end position="347"/>
    </location>
</feature>
<feature type="domain" description="Major facilitator superfamily (MFS) profile" evidence="5">
    <location>
        <begin position="31"/>
        <end position="417"/>
    </location>
</feature>
<dbReference type="PROSITE" id="PS50850">
    <property type="entry name" value="MFS"/>
    <property type="match status" value="1"/>
</dbReference>
<dbReference type="EMBL" id="RJKX01000015">
    <property type="protein sequence ID" value="ROP84214.1"/>
    <property type="molecule type" value="Genomic_DNA"/>
</dbReference>
<dbReference type="GO" id="GO:0022857">
    <property type="term" value="F:transmembrane transporter activity"/>
    <property type="evidence" value="ECO:0007669"/>
    <property type="project" value="InterPro"/>
</dbReference>
<dbReference type="OrthoDB" id="7488909at2"/>
<keyword evidence="2 4" id="KW-1133">Transmembrane helix</keyword>
<dbReference type="Pfam" id="PF07690">
    <property type="entry name" value="MFS_1"/>
    <property type="match status" value="1"/>
</dbReference>
<keyword evidence="7" id="KW-1185">Reference proteome</keyword>
<dbReference type="InterPro" id="IPR020846">
    <property type="entry name" value="MFS_dom"/>
</dbReference>
<dbReference type="InterPro" id="IPR011701">
    <property type="entry name" value="MFS"/>
</dbReference>
<feature type="transmembrane region" description="Helical" evidence="4">
    <location>
        <begin position="392"/>
        <end position="412"/>
    </location>
</feature>
<feature type="transmembrane region" description="Helical" evidence="4">
    <location>
        <begin position="236"/>
        <end position="260"/>
    </location>
</feature>
<reference evidence="6 7" key="1">
    <citation type="submission" date="2018-11" db="EMBL/GenBank/DDBJ databases">
        <title>Genomic Encyclopedia of Type Strains, Phase IV (KMG-IV): sequencing the most valuable type-strain genomes for metagenomic binning, comparative biology and taxonomic classification.</title>
        <authorList>
            <person name="Goeker M."/>
        </authorList>
    </citation>
    <scope>NUCLEOTIDE SEQUENCE [LARGE SCALE GENOMIC DNA]</scope>
    <source>
        <strain evidence="6 7">DSM 5900</strain>
    </source>
</reference>
<feature type="transmembrane region" description="Helical" evidence="4">
    <location>
        <begin position="182"/>
        <end position="203"/>
    </location>
</feature>
<evidence type="ECO:0000256" key="2">
    <source>
        <dbReference type="ARBA" id="ARBA00022989"/>
    </source>
</evidence>